<keyword evidence="4" id="KW-1185">Reference proteome</keyword>
<protein>
    <recommendedName>
        <fullName evidence="2">Caspase family p20 domain-containing protein</fullName>
    </recommendedName>
</protein>
<dbReference type="SMART" id="SM00115">
    <property type="entry name" value="CASc"/>
    <property type="match status" value="1"/>
</dbReference>
<dbReference type="InterPro" id="IPR011600">
    <property type="entry name" value="Pept_C14_caspase"/>
</dbReference>
<dbReference type="EMBL" id="JTDF01006498">
    <property type="protein sequence ID" value="KAF8565568.1"/>
    <property type="molecule type" value="Genomic_DNA"/>
</dbReference>
<accession>A0A8T0DF83</accession>
<evidence type="ECO:0000256" key="1">
    <source>
        <dbReference type="ARBA" id="ARBA00010134"/>
    </source>
</evidence>
<dbReference type="Gene3D" id="3.40.50.1460">
    <property type="match status" value="1"/>
</dbReference>
<dbReference type="GO" id="GO:0006915">
    <property type="term" value="P:apoptotic process"/>
    <property type="evidence" value="ECO:0007669"/>
    <property type="project" value="TreeGrafter"/>
</dbReference>
<dbReference type="PANTHER" id="PTHR10454">
    <property type="entry name" value="CASPASE"/>
    <property type="match status" value="1"/>
</dbReference>
<dbReference type="InterPro" id="IPR029030">
    <property type="entry name" value="Caspase-like_dom_sf"/>
</dbReference>
<dbReference type="InterPro" id="IPR001309">
    <property type="entry name" value="Pept_C14_p20"/>
</dbReference>
<comment type="caution">
    <text evidence="3">The sequence shown here is derived from an EMBL/GenBank/DDBJ whole genome shotgun (WGS) entry which is preliminary data.</text>
</comment>
<proteinExistence type="inferred from homology"/>
<dbReference type="InterPro" id="IPR002398">
    <property type="entry name" value="Pept_C14"/>
</dbReference>
<dbReference type="InterPro" id="IPR016129">
    <property type="entry name" value="Caspase_his_AS"/>
</dbReference>
<dbReference type="PANTHER" id="PTHR10454:SF210">
    <property type="entry name" value="CASPASE-2"/>
    <property type="match status" value="1"/>
</dbReference>
<feature type="domain" description="Caspase family p20" evidence="2">
    <location>
        <begin position="160"/>
        <end position="280"/>
    </location>
</feature>
<name>A0A8T0DF83_9TREM</name>
<dbReference type="AlphaFoldDB" id="A0A8T0DF83"/>
<gene>
    <name evidence="3" type="ORF">P879_11530</name>
</gene>
<organism evidence="3 4">
    <name type="scientific">Paragonimus westermani</name>
    <dbReference type="NCBI Taxonomy" id="34504"/>
    <lineage>
        <taxon>Eukaryota</taxon>
        <taxon>Metazoa</taxon>
        <taxon>Spiralia</taxon>
        <taxon>Lophotrochozoa</taxon>
        <taxon>Platyhelminthes</taxon>
        <taxon>Trematoda</taxon>
        <taxon>Digenea</taxon>
        <taxon>Plagiorchiida</taxon>
        <taxon>Troglotremata</taxon>
        <taxon>Troglotrematidae</taxon>
        <taxon>Paragonimus</taxon>
    </lineage>
</organism>
<dbReference type="OrthoDB" id="6116485at2759"/>
<sequence>FTGYLHRASYTVIDCLNLTSNGTCTPNALVLFQITPCSCRRLWLIHRRKARTVSKRMPFAYLIPITIHTTVHGKPMRSQQNFCCRTSSVLSEVRSSLRLNSKAVAKSNLKNANPDSCHLCDLSSHFQTNTTPFCPPAVLPPFSIPCARPVERVYSTRAPRRGVCLVLSIEKFHPALCLPARNGATVDLRNVCTAFSTLEFDVLTYTNLTASEMLAAIHKVADNDHSDSDCFACVVLTHGDENGIIYAYDRSVSLDQIILPFRGDHCASLRGKPKLFFIQVSIIILSLLDSLVCVK</sequence>
<feature type="non-terminal residue" evidence="3">
    <location>
        <position position="1"/>
    </location>
</feature>
<dbReference type="PROSITE" id="PS01121">
    <property type="entry name" value="CASPASE_HIS"/>
    <property type="match status" value="1"/>
</dbReference>
<dbReference type="PROSITE" id="PS50208">
    <property type="entry name" value="CASPASE_P20"/>
    <property type="match status" value="1"/>
</dbReference>
<evidence type="ECO:0000259" key="2">
    <source>
        <dbReference type="PROSITE" id="PS50208"/>
    </source>
</evidence>
<dbReference type="GO" id="GO:0005737">
    <property type="term" value="C:cytoplasm"/>
    <property type="evidence" value="ECO:0007669"/>
    <property type="project" value="TreeGrafter"/>
</dbReference>
<evidence type="ECO:0000313" key="3">
    <source>
        <dbReference type="EMBL" id="KAF8565568.1"/>
    </source>
</evidence>
<dbReference type="GO" id="GO:0043525">
    <property type="term" value="P:positive regulation of neuron apoptotic process"/>
    <property type="evidence" value="ECO:0007669"/>
    <property type="project" value="TreeGrafter"/>
</dbReference>
<dbReference type="Pfam" id="PF00656">
    <property type="entry name" value="Peptidase_C14"/>
    <property type="match status" value="1"/>
</dbReference>
<evidence type="ECO:0000313" key="4">
    <source>
        <dbReference type="Proteomes" id="UP000699462"/>
    </source>
</evidence>
<dbReference type="SUPFAM" id="SSF52129">
    <property type="entry name" value="Caspase-like"/>
    <property type="match status" value="1"/>
</dbReference>
<dbReference type="PRINTS" id="PR00376">
    <property type="entry name" value="IL1BCENZYME"/>
</dbReference>
<dbReference type="GO" id="GO:0006508">
    <property type="term" value="P:proteolysis"/>
    <property type="evidence" value="ECO:0007669"/>
    <property type="project" value="InterPro"/>
</dbReference>
<reference evidence="3 4" key="1">
    <citation type="submission" date="2019-07" db="EMBL/GenBank/DDBJ databases">
        <title>Annotation for the trematode Paragonimus westermani.</title>
        <authorList>
            <person name="Choi Y.-J."/>
        </authorList>
    </citation>
    <scope>NUCLEOTIDE SEQUENCE [LARGE SCALE GENOMIC DNA]</scope>
    <source>
        <strain evidence="3">180907_Pwestermani</strain>
    </source>
</reference>
<comment type="similarity">
    <text evidence="1">Belongs to the peptidase C14A family.</text>
</comment>
<dbReference type="GO" id="GO:0004197">
    <property type="term" value="F:cysteine-type endopeptidase activity"/>
    <property type="evidence" value="ECO:0007669"/>
    <property type="project" value="InterPro"/>
</dbReference>
<dbReference type="InterPro" id="IPR015917">
    <property type="entry name" value="Pept_C14A"/>
</dbReference>
<dbReference type="Proteomes" id="UP000699462">
    <property type="component" value="Unassembled WGS sequence"/>
</dbReference>